<dbReference type="SUPFAM" id="SSF56425">
    <property type="entry name" value="Succinate dehydrogenase/fumarate reductase flavoprotein, catalytic domain"/>
    <property type="match status" value="1"/>
</dbReference>
<dbReference type="PANTHER" id="PTHR43400:SF10">
    <property type="entry name" value="3-OXOSTEROID 1-DEHYDROGENASE"/>
    <property type="match status" value="1"/>
</dbReference>
<dbReference type="GO" id="GO:0033765">
    <property type="term" value="F:steroid dehydrogenase activity, acting on the CH-CH group of donors"/>
    <property type="evidence" value="ECO:0007669"/>
    <property type="project" value="UniProtKB-ARBA"/>
</dbReference>
<proteinExistence type="predicted"/>
<dbReference type="Gene3D" id="3.90.700.10">
    <property type="entry name" value="Succinate dehydrogenase/fumarate reductase flavoprotein, catalytic domain"/>
    <property type="match status" value="1"/>
</dbReference>
<accession>A0A3N0B3Z1</accession>
<evidence type="ECO:0000313" key="8">
    <source>
        <dbReference type="Proteomes" id="UP000278632"/>
    </source>
</evidence>
<evidence type="ECO:0000256" key="2">
    <source>
        <dbReference type="ARBA" id="ARBA00022630"/>
    </source>
</evidence>
<dbReference type="Gene3D" id="3.50.50.60">
    <property type="entry name" value="FAD/NAD(P)-binding domain"/>
    <property type="match status" value="1"/>
</dbReference>
<feature type="domain" description="FAD-dependent oxidoreductase 2 FAD-binding" evidence="6">
    <location>
        <begin position="49"/>
        <end position="471"/>
    </location>
</feature>
<organism evidence="7 8">
    <name type="scientific">Paraeggerthella hongkongensis</name>
    <dbReference type="NCBI Taxonomy" id="230658"/>
    <lineage>
        <taxon>Bacteria</taxon>
        <taxon>Bacillati</taxon>
        <taxon>Actinomycetota</taxon>
        <taxon>Coriobacteriia</taxon>
        <taxon>Eggerthellales</taxon>
        <taxon>Eggerthellaceae</taxon>
        <taxon>Paraeggerthella</taxon>
    </lineage>
</organism>
<dbReference type="Proteomes" id="UP000278632">
    <property type="component" value="Unassembled WGS sequence"/>
</dbReference>
<dbReference type="InterPro" id="IPR019546">
    <property type="entry name" value="TAT_signal_bac_arc"/>
</dbReference>
<keyword evidence="8" id="KW-1185">Reference proteome</keyword>
<reference evidence="8" key="1">
    <citation type="submission" date="2018-05" db="EMBL/GenBank/DDBJ databases">
        <title>Genome Sequencing of selected type strains of the family Eggerthellaceae.</title>
        <authorList>
            <person name="Danylec N."/>
            <person name="Stoll D.A."/>
            <person name="Doetsch A."/>
            <person name="Huch M."/>
        </authorList>
    </citation>
    <scope>NUCLEOTIDE SEQUENCE [LARGE SCALE GENOMIC DNA]</scope>
    <source>
        <strain evidence="8">DSM 16106</strain>
    </source>
</reference>
<evidence type="ECO:0000256" key="5">
    <source>
        <dbReference type="SAM" id="SignalP"/>
    </source>
</evidence>
<comment type="cofactor">
    <cofactor evidence="1">
        <name>FAD</name>
        <dbReference type="ChEBI" id="CHEBI:57692"/>
    </cofactor>
</comment>
<dbReference type="InterPro" id="IPR050315">
    <property type="entry name" value="FAD-oxidoreductase_2"/>
</dbReference>
<dbReference type="InterPro" id="IPR003953">
    <property type="entry name" value="FAD-dep_OxRdtase_2_FAD-bd"/>
</dbReference>
<keyword evidence="4" id="KW-0560">Oxidoreductase</keyword>
<dbReference type="AlphaFoldDB" id="A0A3N0B3Z1"/>
<feature type="signal peptide" evidence="5">
    <location>
        <begin position="1"/>
        <end position="27"/>
    </location>
</feature>
<dbReference type="PROSITE" id="PS51318">
    <property type="entry name" value="TAT"/>
    <property type="match status" value="1"/>
</dbReference>
<feature type="chain" id="PRO_5038677537" evidence="5">
    <location>
        <begin position="28"/>
        <end position="498"/>
    </location>
</feature>
<dbReference type="InterPro" id="IPR036188">
    <property type="entry name" value="FAD/NAD-bd_sf"/>
</dbReference>
<dbReference type="InterPro" id="IPR027477">
    <property type="entry name" value="Succ_DH/fumarate_Rdtase_cat_sf"/>
</dbReference>
<keyword evidence="5" id="KW-0732">Signal</keyword>
<evidence type="ECO:0000259" key="6">
    <source>
        <dbReference type="Pfam" id="PF00890"/>
    </source>
</evidence>
<dbReference type="PROSITE" id="PS51257">
    <property type="entry name" value="PROKAR_LIPOPROTEIN"/>
    <property type="match status" value="1"/>
</dbReference>
<comment type="caution">
    <text evidence="7">The sequence shown here is derived from an EMBL/GenBank/DDBJ whole genome shotgun (WGS) entry which is preliminary data.</text>
</comment>
<keyword evidence="3" id="KW-0274">FAD</keyword>
<sequence>MQQGISRRSFIGSAAVGSAVLALGALAGCAPQADQGGSSTSAAWDQEVDLLVCGAGGCGLACAVEAKDNGVENVLVVEKSDMIGGTTAMSQGMIAGYDTKFQKEQGIELTFDQMYANLMNNASYRLDPALTKITVENCGKTIDWLADRVGVSFLDRIDIYYGPLQMMHNVDGAGGGFAIAFSACLDDLGVQVKKGTKLVEVLLDAEGRVEGAVVESKGKQRRIKAKAVMLATGGFAHNAELAARFDPEKAGTFGIGHPNCEGDGLVAASNSGALLSHINHMMCILKDYTIMSEHEGTSASANLNGFTNLPNMILVGSDGNRFVDETSKGYMSQDLNSPIFDKMHRDGAGYVWEISDEATVAAAGGKVVRGEGLEYVKGSDAAELAKSMGVDPTALAATIDAYNAAVDAGVDKEFGGFPTTKLVAPYVAVPVVPCEIITYGGVARSEKAEVLRADEQIIPGLFVGGEASCNSAYMGFTLSNCFTWGRIGGQSAASYIQS</sequence>
<dbReference type="NCBIfam" id="TIGR01409">
    <property type="entry name" value="TAT_signal_seq"/>
    <property type="match status" value="1"/>
</dbReference>
<dbReference type="SUPFAM" id="SSF51905">
    <property type="entry name" value="FAD/NAD(P)-binding domain"/>
    <property type="match status" value="1"/>
</dbReference>
<evidence type="ECO:0000256" key="3">
    <source>
        <dbReference type="ARBA" id="ARBA00022827"/>
    </source>
</evidence>
<evidence type="ECO:0000256" key="4">
    <source>
        <dbReference type="ARBA" id="ARBA00023002"/>
    </source>
</evidence>
<dbReference type="OrthoDB" id="353581at2"/>
<name>A0A3N0B3Z1_9ACTN</name>
<dbReference type="Pfam" id="PF00890">
    <property type="entry name" value="FAD_binding_2"/>
    <property type="match status" value="1"/>
</dbReference>
<dbReference type="EMBL" id="QICD01000019">
    <property type="protein sequence ID" value="RNL41835.1"/>
    <property type="molecule type" value="Genomic_DNA"/>
</dbReference>
<dbReference type="InterPro" id="IPR006311">
    <property type="entry name" value="TAT_signal"/>
</dbReference>
<protein>
    <submittedName>
        <fullName evidence="7">Succinate dehydrogenase</fullName>
    </submittedName>
</protein>
<dbReference type="GO" id="GO:0008202">
    <property type="term" value="P:steroid metabolic process"/>
    <property type="evidence" value="ECO:0007669"/>
    <property type="project" value="UniProtKB-ARBA"/>
</dbReference>
<dbReference type="PANTHER" id="PTHR43400">
    <property type="entry name" value="FUMARATE REDUCTASE"/>
    <property type="match status" value="1"/>
</dbReference>
<evidence type="ECO:0000313" key="7">
    <source>
        <dbReference type="EMBL" id="RNL41835.1"/>
    </source>
</evidence>
<evidence type="ECO:0000256" key="1">
    <source>
        <dbReference type="ARBA" id="ARBA00001974"/>
    </source>
</evidence>
<gene>
    <name evidence="7" type="ORF">DMP08_09010</name>
</gene>
<keyword evidence="2" id="KW-0285">Flavoprotein</keyword>